<dbReference type="InterPro" id="IPR036890">
    <property type="entry name" value="HATPase_C_sf"/>
</dbReference>
<comment type="cofactor">
    <cofactor evidence="2">
        <name>Mg(2+)</name>
        <dbReference type="ChEBI" id="CHEBI:18420"/>
    </cofactor>
</comment>
<dbReference type="PANTHER" id="PTHR45866:SF12">
    <property type="entry name" value="DNA TOPOISOMERASE 4 SUBUNIT B"/>
    <property type="match status" value="1"/>
</dbReference>
<evidence type="ECO:0000256" key="2">
    <source>
        <dbReference type="ARBA" id="ARBA00001946"/>
    </source>
</evidence>
<proteinExistence type="predicted"/>
<sequence>MELKNTNTYDVTDLRSLEKLEPVRVRPGMYIGSTGSKGLHHCIWEIIDNSIDEISNGFGNKVIVTLNEDKSVTIQDNGRGIPTGIHPVKKISGVEMVYTELHTGGKFDNKNYKTSGGLHGVGAAVVNALSKWVEVEVYQNGNIYRQRFEYAYDKELKRDMPGTAVTSLEIIGKTNKTGTKVTFKPDSEIFSTTDFKFDIIDGRLQELAFQNKGITLELIDTRKGQEITKQYYSENGLLDFINYLNESKTVIHETPIIFDGERTVGNLQMYGEICMQFTDSTTEYIASYVNNIPTTEAGTHETGFKTGMTRAFKEWSKKLGLVKEKDKEFEGDDLREGMTAIVRIKITNPVFEGQTKTKLGNPEAYTMMNDLVYTKFSEWIEDNKTLATTIINNALEAAKRRDKIKKINDAEKKKVGKGTAPLAGKVAVCTLKDKSVNEFIVVEGDSAGGSAKQARDRRFQTIMPSKGKIMNTEKQKLENVLASEELKIFNTAVGTGTLDNYKEEELKYDKIIIMSDADVDGYHIRTLWMTYIYRYMRPLIANGHLYLAQPPLYKVYKETKGKSVVKYAYSDEDLDKAKKQVGKGALIQRYKGLGEMNPDQLWETTLNPESRTLLRVTIEDAAKAEKMVSLLMGDVVEPRKNYMYKYGEF</sequence>
<dbReference type="InterPro" id="IPR013760">
    <property type="entry name" value="Topo_IIA-like_dom_sf"/>
</dbReference>
<dbReference type="EC" id="5.6.2.2" evidence="3"/>
<dbReference type="AlphaFoldDB" id="U5MZ85"/>
<dbReference type="PRINTS" id="PR00418">
    <property type="entry name" value="TPI2FAMILY"/>
</dbReference>
<dbReference type="InterPro" id="IPR018522">
    <property type="entry name" value="TopoIIA_CS"/>
</dbReference>
<dbReference type="InterPro" id="IPR013506">
    <property type="entry name" value="Topo_IIA_bsu_dom2"/>
</dbReference>
<accession>U5MZ85</accession>
<dbReference type="Gene3D" id="3.30.565.10">
    <property type="entry name" value="Histidine kinase-like ATPase, C-terminal domain"/>
    <property type="match status" value="1"/>
</dbReference>
<keyword evidence="10" id="KW-1185">Reference proteome</keyword>
<dbReference type="HOGENOM" id="CLU_006146_1_2_9"/>
<dbReference type="Pfam" id="PF00986">
    <property type="entry name" value="DNA_gyraseB_C"/>
    <property type="match status" value="1"/>
</dbReference>
<dbReference type="EMBL" id="CP006721">
    <property type="protein sequence ID" value="AGX44956.1"/>
    <property type="molecule type" value="Genomic_DNA"/>
</dbReference>
<protein>
    <recommendedName>
        <fullName evidence="3">DNA topoisomerase (ATP-hydrolyzing)</fullName>
        <ecNumber evidence="3">5.6.2.2</ecNumber>
    </recommendedName>
</protein>
<dbReference type="SMART" id="SM00387">
    <property type="entry name" value="HATPase_c"/>
    <property type="match status" value="1"/>
</dbReference>
<evidence type="ECO:0000259" key="8">
    <source>
        <dbReference type="PROSITE" id="PS50880"/>
    </source>
</evidence>
<reference evidence="9 10" key="1">
    <citation type="journal article" date="2013" name="Genome Announc.">
        <title>Complete Genome Sequence of the Solvent Producer Clostridium saccharobutylicum NCP262 (DSM 13864).</title>
        <authorList>
            <person name="Poehlein A."/>
            <person name="Hartwich K."/>
            <person name="Krabben P."/>
            <person name="Ehrenreich A."/>
            <person name="Liebl W."/>
            <person name="Durre P."/>
            <person name="Gottschalk G."/>
            <person name="Daniel R."/>
        </authorList>
    </citation>
    <scope>NUCLEOTIDE SEQUENCE [LARGE SCALE GENOMIC DNA]</scope>
    <source>
        <strain evidence="9">DSM 13864</strain>
    </source>
</reference>
<dbReference type="PROSITE" id="PS50880">
    <property type="entry name" value="TOPRIM"/>
    <property type="match status" value="1"/>
</dbReference>
<keyword evidence="4" id="KW-0479">Metal-binding</keyword>
<dbReference type="InterPro" id="IPR020568">
    <property type="entry name" value="Ribosomal_Su5_D2-typ_SF"/>
</dbReference>
<keyword evidence="7 9" id="KW-0413">Isomerase</keyword>
<dbReference type="Proteomes" id="UP000017118">
    <property type="component" value="Chromosome"/>
</dbReference>
<dbReference type="SUPFAM" id="SSF54211">
    <property type="entry name" value="Ribosomal protein S5 domain 2-like"/>
    <property type="match status" value="1"/>
</dbReference>
<evidence type="ECO:0000313" key="10">
    <source>
        <dbReference type="Proteomes" id="UP000017118"/>
    </source>
</evidence>
<dbReference type="SMART" id="SM00433">
    <property type="entry name" value="TOP2c"/>
    <property type="match status" value="1"/>
</dbReference>
<dbReference type="GeneID" id="55476290"/>
<evidence type="ECO:0000313" key="9">
    <source>
        <dbReference type="EMBL" id="AGX44956.1"/>
    </source>
</evidence>
<dbReference type="GO" id="GO:0003677">
    <property type="term" value="F:DNA binding"/>
    <property type="evidence" value="ECO:0007669"/>
    <property type="project" value="UniProtKB-KW"/>
</dbReference>
<dbReference type="InterPro" id="IPR003594">
    <property type="entry name" value="HATPase_dom"/>
</dbReference>
<dbReference type="InterPro" id="IPR006171">
    <property type="entry name" value="TOPRIM_dom"/>
</dbReference>
<evidence type="ECO:0000256" key="6">
    <source>
        <dbReference type="ARBA" id="ARBA00023125"/>
    </source>
</evidence>
<dbReference type="GO" id="GO:0046872">
    <property type="term" value="F:metal ion binding"/>
    <property type="evidence" value="ECO:0007669"/>
    <property type="project" value="UniProtKB-KW"/>
</dbReference>
<evidence type="ECO:0000256" key="3">
    <source>
        <dbReference type="ARBA" id="ARBA00012895"/>
    </source>
</evidence>
<dbReference type="Gene3D" id="3.30.230.10">
    <property type="match status" value="1"/>
</dbReference>
<organism evidence="9 10">
    <name type="scientific">Clostridium saccharobutylicum DSM 13864</name>
    <dbReference type="NCBI Taxonomy" id="1345695"/>
    <lineage>
        <taxon>Bacteria</taxon>
        <taxon>Bacillati</taxon>
        <taxon>Bacillota</taxon>
        <taxon>Clostridia</taxon>
        <taxon>Eubacteriales</taxon>
        <taxon>Clostridiaceae</taxon>
        <taxon>Clostridium</taxon>
    </lineage>
</organism>
<feature type="domain" description="Toprim" evidence="8">
    <location>
        <begin position="437"/>
        <end position="551"/>
    </location>
</feature>
<dbReference type="GO" id="GO:0006265">
    <property type="term" value="P:DNA topological change"/>
    <property type="evidence" value="ECO:0007669"/>
    <property type="project" value="InterPro"/>
</dbReference>
<keyword evidence="6" id="KW-0238">DNA-binding</keyword>
<name>U5MZ85_CLOSA</name>
<dbReference type="SUPFAM" id="SSF55874">
    <property type="entry name" value="ATPase domain of HSP90 chaperone/DNA topoisomerase II/histidine kinase"/>
    <property type="match status" value="1"/>
</dbReference>
<evidence type="ECO:0000256" key="4">
    <source>
        <dbReference type="ARBA" id="ARBA00022723"/>
    </source>
</evidence>
<evidence type="ECO:0000256" key="1">
    <source>
        <dbReference type="ARBA" id="ARBA00000185"/>
    </source>
</evidence>
<comment type="catalytic activity">
    <reaction evidence="1">
        <text>ATP-dependent breakage, passage and rejoining of double-stranded DNA.</text>
        <dbReference type="EC" id="5.6.2.2"/>
    </reaction>
</comment>
<dbReference type="Pfam" id="PF01751">
    <property type="entry name" value="Toprim"/>
    <property type="match status" value="1"/>
</dbReference>
<gene>
    <name evidence="9" type="primary">gyrB2</name>
    <name evidence="9" type="ORF">CLSA_c39960</name>
</gene>
<dbReference type="KEGG" id="csb:CLSA_c39960"/>
<dbReference type="PATRIC" id="fig|1345695.10.peg.2826"/>
<dbReference type="CDD" id="cd16928">
    <property type="entry name" value="HATPase_GyrB-like"/>
    <property type="match status" value="1"/>
</dbReference>
<evidence type="ECO:0000256" key="5">
    <source>
        <dbReference type="ARBA" id="ARBA00022842"/>
    </source>
</evidence>
<dbReference type="InterPro" id="IPR002288">
    <property type="entry name" value="DNA_gyrase_B_C"/>
</dbReference>
<dbReference type="eggNOG" id="COG0187">
    <property type="taxonomic scope" value="Bacteria"/>
</dbReference>
<dbReference type="CDD" id="cd00822">
    <property type="entry name" value="TopoII_Trans_DNA_gyrase"/>
    <property type="match status" value="1"/>
</dbReference>
<dbReference type="RefSeq" id="WP_022749382.1">
    <property type="nucleotide sequence ID" value="NC_022571.1"/>
</dbReference>
<dbReference type="InterPro" id="IPR000565">
    <property type="entry name" value="Topo_IIA_B"/>
</dbReference>
<dbReference type="PANTHER" id="PTHR45866">
    <property type="entry name" value="DNA GYRASE/TOPOISOMERASE SUBUNIT B"/>
    <property type="match status" value="1"/>
</dbReference>
<dbReference type="Pfam" id="PF00204">
    <property type="entry name" value="DNA_gyraseB"/>
    <property type="match status" value="1"/>
</dbReference>
<dbReference type="GO" id="GO:0005524">
    <property type="term" value="F:ATP binding"/>
    <property type="evidence" value="ECO:0007669"/>
    <property type="project" value="InterPro"/>
</dbReference>
<dbReference type="Pfam" id="PF02518">
    <property type="entry name" value="HATPase_c"/>
    <property type="match status" value="1"/>
</dbReference>
<dbReference type="PROSITE" id="PS00177">
    <property type="entry name" value="TOPOISOMERASE_II"/>
    <property type="match status" value="1"/>
</dbReference>
<keyword evidence="5" id="KW-0460">Magnesium</keyword>
<dbReference type="InterPro" id="IPR001241">
    <property type="entry name" value="Topo_IIA"/>
</dbReference>
<dbReference type="Gene3D" id="3.40.50.670">
    <property type="match status" value="1"/>
</dbReference>
<evidence type="ECO:0000256" key="7">
    <source>
        <dbReference type="ARBA" id="ARBA00023235"/>
    </source>
</evidence>
<dbReference type="GO" id="GO:0034335">
    <property type="term" value="F:DNA negative supercoiling activity"/>
    <property type="evidence" value="ECO:0007669"/>
    <property type="project" value="UniProtKB-ARBA"/>
</dbReference>
<dbReference type="OrthoDB" id="9802808at2"/>
<dbReference type="InterPro" id="IPR013759">
    <property type="entry name" value="Topo_IIA_B_C"/>
</dbReference>
<dbReference type="PRINTS" id="PR01159">
    <property type="entry name" value="DNAGYRASEB"/>
</dbReference>
<dbReference type="InterPro" id="IPR014721">
    <property type="entry name" value="Ribsml_uS5_D2-typ_fold_subgr"/>
</dbReference>
<dbReference type="NCBIfam" id="NF004189">
    <property type="entry name" value="PRK05644.1"/>
    <property type="match status" value="1"/>
</dbReference>
<dbReference type="SUPFAM" id="SSF56719">
    <property type="entry name" value="Type II DNA topoisomerase"/>
    <property type="match status" value="1"/>
</dbReference>